<keyword evidence="17" id="KW-1185">Reference proteome</keyword>
<protein>
    <recommendedName>
        <fullName evidence="14">Peptide O-xylosyltransferase</fullName>
    </recommendedName>
</protein>
<accession>A0A1H8CRC5</accession>
<evidence type="ECO:0000256" key="9">
    <source>
        <dbReference type="ARBA" id="ARBA00022989"/>
    </source>
</evidence>
<dbReference type="PANTHER" id="PTHR46025:SF3">
    <property type="entry name" value="XYLOSYLTRANSFERASE OXT"/>
    <property type="match status" value="1"/>
</dbReference>
<proteinExistence type="predicted"/>
<dbReference type="Pfam" id="PF19350">
    <property type="entry name" value="DUF5928"/>
    <property type="match status" value="1"/>
</dbReference>
<gene>
    <name evidence="16" type="ORF">SAMN04488003_10778</name>
</gene>
<evidence type="ECO:0000256" key="10">
    <source>
        <dbReference type="ARBA" id="ARBA00023034"/>
    </source>
</evidence>
<dbReference type="AlphaFoldDB" id="A0A1H8CRC5"/>
<dbReference type="EMBL" id="FOCI01000007">
    <property type="protein sequence ID" value="SEM97536.1"/>
    <property type="molecule type" value="Genomic_DNA"/>
</dbReference>
<keyword evidence="9" id="KW-1133">Transmembrane helix</keyword>
<evidence type="ECO:0000256" key="12">
    <source>
        <dbReference type="ARBA" id="ARBA00023157"/>
    </source>
</evidence>
<evidence type="ECO:0000256" key="8">
    <source>
        <dbReference type="ARBA" id="ARBA00022968"/>
    </source>
</evidence>
<keyword evidence="4" id="KW-0808">Transferase</keyword>
<keyword evidence="3" id="KW-0328">Glycosyltransferase</keyword>
<evidence type="ECO:0000256" key="13">
    <source>
        <dbReference type="ARBA" id="ARBA00023180"/>
    </source>
</evidence>
<evidence type="ECO:0000256" key="3">
    <source>
        <dbReference type="ARBA" id="ARBA00022676"/>
    </source>
</evidence>
<keyword evidence="11" id="KW-0472">Membrane</keyword>
<keyword evidence="13" id="KW-0325">Glycoprotein</keyword>
<dbReference type="InterPro" id="IPR003406">
    <property type="entry name" value="Glyco_trans_14"/>
</dbReference>
<dbReference type="GO" id="GO:0030158">
    <property type="term" value="F:protein xylosyltransferase activity"/>
    <property type="evidence" value="ECO:0007669"/>
    <property type="project" value="InterPro"/>
</dbReference>
<dbReference type="Proteomes" id="UP000199585">
    <property type="component" value="Unassembled WGS sequence"/>
</dbReference>
<dbReference type="GO" id="GO:0015012">
    <property type="term" value="P:heparan sulfate proteoglycan biosynthetic process"/>
    <property type="evidence" value="ECO:0007669"/>
    <property type="project" value="TreeGrafter"/>
</dbReference>
<keyword evidence="10" id="KW-0333">Golgi apparatus</keyword>
<dbReference type="InterPro" id="IPR043538">
    <property type="entry name" value="XYLT"/>
</dbReference>
<evidence type="ECO:0000256" key="6">
    <source>
        <dbReference type="ARBA" id="ARBA00022723"/>
    </source>
</evidence>
<dbReference type="InterPro" id="IPR045972">
    <property type="entry name" value="DUF5928"/>
</dbReference>
<dbReference type="GO" id="GO:0050650">
    <property type="term" value="P:chondroitin sulfate proteoglycan biosynthetic process"/>
    <property type="evidence" value="ECO:0007669"/>
    <property type="project" value="TreeGrafter"/>
</dbReference>
<dbReference type="PANTHER" id="PTHR46025">
    <property type="entry name" value="XYLOSYLTRANSFERASE OXT"/>
    <property type="match status" value="1"/>
</dbReference>
<dbReference type="STRING" id="245187.SAMN04488003_10778"/>
<feature type="domain" description="DUF5928" evidence="15">
    <location>
        <begin position="285"/>
        <end position="540"/>
    </location>
</feature>
<comment type="subcellular location">
    <subcellularLocation>
        <location evidence="2">Endoplasmic reticulum membrane</location>
        <topology evidence="2">Single-pass type II membrane protein</topology>
    </subcellularLocation>
    <subcellularLocation>
        <location evidence="1">Golgi apparatus membrane</location>
        <topology evidence="1">Single-pass type II membrane protein</topology>
    </subcellularLocation>
</comment>
<dbReference type="Pfam" id="PF02485">
    <property type="entry name" value="Branch"/>
    <property type="match status" value="1"/>
</dbReference>
<reference evidence="16 17" key="1">
    <citation type="submission" date="2016-10" db="EMBL/GenBank/DDBJ databases">
        <authorList>
            <person name="de Groot N.N."/>
        </authorList>
    </citation>
    <scope>NUCLEOTIDE SEQUENCE [LARGE SCALE GENOMIC DNA]</scope>
    <source>
        <strain evidence="16 17">DSM 16213</strain>
    </source>
</reference>
<organism evidence="16 17">
    <name type="scientific">Loktanella fryxellensis</name>
    <dbReference type="NCBI Taxonomy" id="245187"/>
    <lineage>
        <taxon>Bacteria</taxon>
        <taxon>Pseudomonadati</taxon>
        <taxon>Pseudomonadota</taxon>
        <taxon>Alphaproteobacteria</taxon>
        <taxon>Rhodobacterales</taxon>
        <taxon>Roseobacteraceae</taxon>
        <taxon>Loktanella</taxon>
    </lineage>
</organism>
<evidence type="ECO:0000313" key="17">
    <source>
        <dbReference type="Proteomes" id="UP000199585"/>
    </source>
</evidence>
<evidence type="ECO:0000256" key="2">
    <source>
        <dbReference type="ARBA" id="ARBA00004648"/>
    </source>
</evidence>
<dbReference type="GO" id="GO:0016020">
    <property type="term" value="C:membrane"/>
    <property type="evidence" value="ECO:0007669"/>
    <property type="project" value="InterPro"/>
</dbReference>
<evidence type="ECO:0000259" key="15">
    <source>
        <dbReference type="Pfam" id="PF19350"/>
    </source>
</evidence>
<keyword evidence="7" id="KW-0256">Endoplasmic reticulum</keyword>
<evidence type="ECO:0000256" key="4">
    <source>
        <dbReference type="ARBA" id="ARBA00022679"/>
    </source>
</evidence>
<keyword evidence="12" id="KW-1015">Disulfide bond</keyword>
<evidence type="ECO:0000256" key="14">
    <source>
        <dbReference type="ARBA" id="ARBA00042865"/>
    </source>
</evidence>
<evidence type="ECO:0000313" key="16">
    <source>
        <dbReference type="EMBL" id="SEM97536.1"/>
    </source>
</evidence>
<evidence type="ECO:0000256" key="1">
    <source>
        <dbReference type="ARBA" id="ARBA00004323"/>
    </source>
</evidence>
<keyword evidence="8" id="KW-0735">Signal-anchor</keyword>
<keyword evidence="5" id="KW-0812">Transmembrane</keyword>
<dbReference type="GO" id="GO:0046872">
    <property type="term" value="F:metal ion binding"/>
    <property type="evidence" value="ECO:0007669"/>
    <property type="project" value="UniProtKB-KW"/>
</dbReference>
<evidence type="ECO:0000256" key="7">
    <source>
        <dbReference type="ARBA" id="ARBA00022824"/>
    </source>
</evidence>
<keyword evidence="6" id="KW-0479">Metal-binding</keyword>
<evidence type="ECO:0000256" key="11">
    <source>
        <dbReference type="ARBA" id="ARBA00023136"/>
    </source>
</evidence>
<name>A0A1H8CRC5_9RHOB</name>
<sequence>MTTLHEVQRDQDGPFMAKIAFILLCHKDPDAIIQQARQLTAVGDCIAIHFDARAPREAYDRIQTALADDPNVAFASRRIRCGWGEWSLVQATLYAVEAAVAAFPRATHFYMVSGDCMAIKSASFAHDFLDRHDKDYIESFDFFDSDWIKTGFKEERLIYWHWFNERTQKRRFYWSFWAQRRFGITRQVPADLQVMIGSQWWCLRRRTIEAVLDFTRTRRDVMRFFRTTWIPDETFFQTVVRHLIPGKEIETRTMTFLMFTDYGMPVTFFNDHYDLLLAQDALFARKISAEAKELKARLGALYASERQDFRISNEGRNLFTFLTGRGRIGRRFAPRFWETESSLGRERELLIVTCKKWHVAKRLVAAIRDQTTVPAIDYLFNEERTDMPDLGGIAASLGKRTRHRRALMRMLFDYYATERMVICLDTSSLDLMQDFFSDRSITRLLEIECAMTDDYLIGHARRTGLAGEQTSSDALAQILPTVRFDILSEADRIRDAGFANHVRIRESAGPAENATAIAAFLNVPPETAGSIAQTPYLFAD</sequence>
<evidence type="ECO:0000256" key="5">
    <source>
        <dbReference type="ARBA" id="ARBA00022692"/>
    </source>
</evidence>